<feature type="domain" description="YCII-related" evidence="2">
    <location>
        <begin position="1"/>
        <end position="110"/>
    </location>
</feature>
<proteinExistence type="inferred from homology"/>
<name>A0AAE3NV04_9RHOB</name>
<evidence type="ECO:0000256" key="1">
    <source>
        <dbReference type="ARBA" id="ARBA00007689"/>
    </source>
</evidence>
<protein>
    <submittedName>
        <fullName evidence="3">YciI family protein</fullName>
    </submittedName>
</protein>
<dbReference type="InterPro" id="IPR011008">
    <property type="entry name" value="Dimeric_a/b-barrel"/>
</dbReference>
<reference evidence="3" key="1">
    <citation type="submission" date="2023-03" db="EMBL/GenBank/DDBJ databases">
        <title>Multiphase analysis and comparison of six strains from genera Psychromarinibacter, Lutimaribacter, and Maritimibacter, including a novel species: Psychromarinibacter sediminicola sp. nov.</title>
        <authorList>
            <person name="Wang Y.-H."/>
            <person name="Ye M.-Q."/>
            <person name="Du Z.-J."/>
        </authorList>
    </citation>
    <scope>NUCLEOTIDE SEQUENCE</scope>
    <source>
        <strain evidence="3">C21-152</strain>
    </source>
</reference>
<evidence type="ECO:0000313" key="3">
    <source>
        <dbReference type="EMBL" id="MDF0602764.1"/>
    </source>
</evidence>
<dbReference type="Proteomes" id="UP001220964">
    <property type="component" value="Unassembled WGS sequence"/>
</dbReference>
<comment type="caution">
    <text evidence="3">The sequence shown here is derived from an EMBL/GenBank/DDBJ whole genome shotgun (WGS) entry which is preliminary data.</text>
</comment>
<dbReference type="EMBL" id="JARGYC010000060">
    <property type="protein sequence ID" value="MDF0602764.1"/>
    <property type="molecule type" value="Genomic_DNA"/>
</dbReference>
<accession>A0AAE3NV04</accession>
<dbReference type="Pfam" id="PF03795">
    <property type="entry name" value="YCII"/>
    <property type="match status" value="1"/>
</dbReference>
<dbReference type="InterPro" id="IPR005545">
    <property type="entry name" value="YCII"/>
</dbReference>
<dbReference type="Gene3D" id="3.30.70.1060">
    <property type="entry name" value="Dimeric alpha+beta barrel"/>
    <property type="match status" value="1"/>
</dbReference>
<comment type="similarity">
    <text evidence="1">Belongs to the YciI family.</text>
</comment>
<dbReference type="PANTHER" id="PTHR35174:SF3">
    <property type="entry name" value="BLL7171 PROTEIN"/>
    <property type="match status" value="1"/>
</dbReference>
<dbReference type="RefSeq" id="WP_275568890.1">
    <property type="nucleotide sequence ID" value="NZ_JARGYC010000060.1"/>
</dbReference>
<gene>
    <name evidence="3" type="ORF">P1J78_18645</name>
</gene>
<evidence type="ECO:0000313" key="4">
    <source>
        <dbReference type="Proteomes" id="UP001220964"/>
    </source>
</evidence>
<dbReference type="PANTHER" id="PTHR35174">
    <property type="entry name" value="BLL7171 PROTEIN-RELATED"/>
    <property type="match status" value="1"/>
</dbReference>
<sequence length="125" mass="13868">MLYTLLCYHDEAVTTAWSEDEDAAVMEKLETVHQRWADRLRPVVRLMPTSAATTLRKSDDVVLDGPFAETKEQLLGFYLLEADTLETALAFARDLAQANPGGAYEVRPVMAYYPDRTAPDDAAAG</sequence>
<dbReference type="SUPFAM" id="SSF54909">
    <property type="entry name" value="Dimeric alpha+beta barrel"/>
    <property type="match status" value="1"/>
</dbReference>
<organism evidence="3 4">
    <name type="scientific">Psychromarinibacter sediminicola</name>
    <dbReference type="NCBI Taxonomy" id="3033385"/>
    <lineage>
        <taxon>Bacteria</taxon>
        <taxon>Pseudomonadati</taxon>
        <taxon>Pseudomonadota</taxon>
        <taxon>Alphaproteobacteria</taxon>
        <taxon>Rhodobacterales</taxon>
        <taxon>Paracoccaceae</taxon>
        <taxon>Psychromarinibacter</taxon>
    </lineage>
</organism>
<keyword evidence="4" id="KW-1185">Reference proteome</keyword>
<evidence type="ECO:0000259" key="2">
    <source>
        <dbReference type="Pfam" id="PF03795"/>
    </source>
</evidence>
<dbReference type="AlphaFoldDB" id="A0AAE3NV04"/>